<evidence type="ECO:0000256" key="1">
    <source>
        <dbReference type="ARBA" id="ARBA00022737"/>
    </source>
</evidence>
<dbReference type="InterPro" id="IPR007111">
    <property type="entry name" value="NACHT_NTPase"/>
</dbReference>
<evidence type="ECO:0000313" key="4">
    <source>
        <dbReference type="Proteomes" id="UP001383192"/>
    </source>
</evidence>
<dbReference type="AlphaFoldDB" id="A0AAW0C3N7"/>
<accession>A0AAW0C3N7</accession>
<dbReference type="Gene3D" id="3.40.50.300">
    <property type="entry name" value="P-loop containing nucleotide triphosphate hydrolases"/>
    <property type="match status" value="1"/>
</dbReference>
<dbReference type="Pfam" id="PF24883">
    <property type="entry name" value="NPHP3_N"/>
    <property type="match status" value="1"/>
</dbReference>
<dbReference type="PANTHER" id="PTHR10039:SF14">
    <property type="entry name" value="NACHT DOMAIN-CONTAINING PROTEIN"/>
    <property type="match status" value="1"/>
</dbReference>
<gene>
    <name evidence="3" type="ORF">VNI00_012989</name>
</gene>
<dbReference type="EMBL" id="JAYKXP010000063">
    <property type="protein sequence ID" value="KAK7032578.1"/>
    <property type="molecule type" value="Genomic_DNA"/>
</dbReference>
<protein>
    <recommendedName>
        <fullName evidence="2">NACHT domain-containing protein</fullName>
    </recommendedName>
</protein>
<dbReference type="InterPro" id="IPR056884">
    <property type="entry name" value="NPHP3-like_N"/>
</dbReference>
<name>A0AAW0C3N7_9AGAR</name>
<dbReference type="SUPFAM" id="SSF52540">
    <property type="entry name" value="P-loop containing nucleoside triphosphate hydrolases"/>
    <property type="match status" value="1"/>
</dbReference>
<organism evidence="3 4">
    <name type="scientific">Paramarasmius palmivorus</name>
    <dbReference type="NCBI Taxonomy" id="297713"/>
    <lineage>
        <taxon>Eukaryota</taxon>
        <taxon>Fungi</taxon>
        <taxon>Dikarya</taxon>
        <taxon>Basidiomycota</taxon>
        <taxon>Agaricomycotina</taxon>
        <taxon>Agaricomycetes</taxon>
        <taxon>Agaricomycetidae</taxon>
        <taxon>Agaricales</taxon>
        <taxon>Marasmiineae</taxon>
        <taxon>Marasmiaceae</taxon>
        <taxon>Paramarasmius</taxon>
    </lineage>
</organism>
<reference evidence="3 4" key="1">
    <citation type="submission" date="2024-01" db="EMBL/GenBank/DDBJ databases">
        <title>A draft genome for a cacao thread blight-causing isolate of Paramarasmius palmivorus.</title>
        <authorList>
            <person name="Baruah I.K."/>
            <person name="Bukari Y."/>
            <person name="Amoako-Attah I."/>
            <person name="Meinhardt L.W."/>
            <person name="Bailey B.A."/>
            <person name="Cohen S.P."/>
        </authorList>
    </citation>
    <scope>NUCLEOTIDE SEQUENCE [LARGE SCALE GENOMIC DNA]</scope>
    <source>
        <strain evidence="3 4">GH-12</strain>
    </source>
</reference>
<keyword evidence="1" id="KW-0677">Repeat</keyword>
<dbReference type="PROSITE" id="PS50837">
    <property type="entry name" value="NACHT"/>
    <property type="match status" value="1"/>
</dbReference>
<comment type="caution">
    <text evidence="3">The sequence shown here is derived from an EMBL/GenBank/DDBJ whole genome shotgun (WGS) entry which is preliminary data.</text>
</comment>
<dbReference type="InterPro" id="IPR027417">
    <property type="entry name" value="P-loop_NTPase"/>
</dbReference>
<evidence type="ECO:0000313" key="3">
    <source>
        <dbReference type="EMBL" id="KAK7032578.1"/>
    </source>
</evidence>
<sequence>MQMLWNEIASVEAMYNSGARYPPPKCHKDTRKKIQTSIFNWAREDNLTTERLCWLSGPAGAGKSAIAQTIAEKTDPEGMLVSSFFFWRGDPQRNNPSRLFLVIAYGLARKFSEFRGLIGHVIKETPDVLRAAIDVQLEKLILEPWSSLTHTESSGLIVIDALDECSTGPIQQEVLRLIASFLSKCHKPLPRILLCSRPEPSIRETLDHKDFCLPVRRLSLDDNSETRRDIERFLRDGFTQIKVSARCKDFDFPTPWPSDQDISSLGWNACGQFIYAQTVLRFVEDEYYNPCKQLKQILGKCCNAEAGSPFEPLDILYRQILSTCPRREQLLDILGAIMYYSRYWNFNCDQSVPFTSTMIEILHGLPRGDVASILRGMHSVIDFIPDGTFHIRHTSFRDFLEDNHRSHKHFVDKDRYCAKSFYHYTLQILANIVKEGFHPSLFHNHAEMDIVEFVTSVTYQLKEQLDTIKSHEHCNLCQQFLAEVGSPFEPLDVLYRQILSTCPKPRHEQLQDILAAIMWGSMELYGYYELPFTSTRIEILYGLSQGDVASILHGMHSVIDFVQDGTFNIHHKSFRDFLKDKYRSHEYFIDENMYCKEFFKKHALQAVANCVKQGLHLSSLNKFAEIDIIDFVMLVTEPFNDVGPLNYKQRDYVIKDISHCAASITAAEYFDFMLKVSTLTYCDRPLRSLCRLFEEIQWINVMDSYFFAQQWNIPWLTLRVRAETSLSPQTIDNFAMLISYWRLDKDEDEEIVPSGALGSLEALQSFKQQLPLMSNLQVVGVIEGYNCPCENRFSPSHLCVDGDYAVSLSSGVRVWLTLLTLLLENGFADYDYELIPNGFKYLKLQEQQSPIHDIDYHMKKASPQLQAFTTGDRNVYSTRALECYMALFNWVDYCDTGELPEWWISELGLAAGTLKSAAHSCGAELEILKVFIQWLDICDIDEMDWCLAWLESFPPVHASKTKEAISKYNVLKKRLEHLHSTEKDWEAGHISESDLRGMLFGELAPDIDSSILQDLNSKV</sequence>
<keyword evidence="4" id="KW-1185">Reference proteome</keyword>
<dbReference type="Proteomes" id="UP001383192">
    <property type="component" value="Unassembled WGS sequence"/>
</dbReference>
<dbReference type="PANTHER" id="PTHR10039">
    <property type="entry name" value="AMELOGENIN"/>
    <property type="match status" value="1"/>
</dbReference>
<proteinExistence type="predicted"/>
<feature type="domain" description="NACHT" evidence="2">
    <location>
        <begin position="51"/>
        <end position="206"/>
    </location>
</feature>
<evidence type="ECO:0000259" key="2">
    <source>
        <dbReference type="PROSITE" id="PS50837"/>
    </source>
</evidence>